<organism evidence="2 3">
    <name type="scientific">Actinomadura namibiensis</name>
    <dbReference type="NCBI Taxonomy" id="182080"/>
    <lineage>
        <taxon>Bacteria</taxon>
        <taxon>Bacillati</taxon>
        <taxon>Actinomycetota</taxon>
        <taxon>Actinomycetes</taxon>
        <taxon>Streptosporangiales</taxon>
        <taxon>Thermomonosporaceae</taxon>
        <taxon>Actinomadura</taxon>
    </lineage>
</organism>
<reference evidence="2 3" key="1">
    <citation type="submission" date="2020-08" db="EMBL/GenBank/DDBJ databases">
        <title>Genomic Encyclopedia of Type Strains, Phase IV (KMG-IV): sequencing the most valuable type-strain genomes for metagenomic binning, comparative biology and taxonomic classification.</title>
        <authorList>
            <person name="Goeker M."/>
        </authorList>
    </citation>
    <scope>NUCLEOTIDE SEQUENCE [LARGE SCALE GENOMIC DNA]</scope>
    <source>
        <strain evidence="2 3">DSM 44197</strain>
    </source>
</reference>
<dbReference type="Proteomes" id="UP000572680">
    <property type="component" value="Unassembled WGS sequence"/>
</dbReference>
<dbReference type="AlphaFoldDB" id="A0A7W3QN38"/>
<gene>
    <name evidence="2" type="ORF">HNR61_004882</name>
</gene>
<evidence type="ECO:0000313" key="2">
    <source>
        <dbReference type="EMBL" id="MBA8953232.1"/>
    </source>
</evidence>
<feature type="chain" id="PRO_5031143666" evidence="1">
    <location>
        <begin position="29"/>
        <end position="380"/>
    </location>
</feature>
<keyword evidence="1" id="KW-0732">Signal</keyword>
<comment type="caution">
    <text evidence="2">The sequence shown here is derived from an EMBL/GenBank/DDBJ whole genome shotgun (WGS) entry which is preliminary data.</text>
</comment>
<evidence type="ECO:0000313" key="3">
    <source>
        <dbReference type="Proteomes" id="UP000572680"/>
    </source>
</evidence>
<name>A0A7W3QN38_ACTNM</name>
<sequence length="380" mass="42017">MTRFARRARVTGAVALMASGVAVWPASAAETPRWRVFQTHRYDDTSSYYGVAASGKDNAWVFGETHPNDGRTRPIARHWTGRTWRDVPMPAELKLPAHAGSTTSPTNAWTLVGGYGDGPTYALRWNGREWSVSNKWDEGLASDMVTFGPRDVWVLGYTRAGAGIGTWHFDGSTWKRANVGKLLPHRLSAVSAKDIWAVGAKQNTGCGDRTIAHFNGTAWKEVRVGKVLPPDIPQPETGGPYQCVFLRDVAALSKKDVWVTGEVLRSDGEKYTYESLLLRWDGRKWRRVNMPNGRTPQRMVSDGRGGLWFIGDESANDPEGSGTPLLHRTASGAWSTTRLDAQGWKARVSDLILIPRTRSLWGAGRVDTSDTYDATVYRLG</sequence>
<dbReference type="EMBL" id="JACJIA010000006">
    <property type="protein sequence ID" value="MBA8953232.1"/>
    <property type="molecule type" value="Genomic_DNA"/>
</dbReference>
<feature type="signal peptide" evidence="1">
    <location>
        <begin position="1"/>
        <end position="28"/>
    </location>
</feature>
<accession>A0A7W3QN38</accession>
<evidence type="ECO:0000256" key="1">
    <source>
        <dbReference type="SAM" id="SignalP"/>
    </source>
</evidence>
<protein>
    <submittedName>
        <fullName evidence="2">Uncharacterized protein</fullName>
    </submittedName>
</protein>
<dbReference type="RefSeq" id="WP_182845427.1">
    <property type="nucleotide sequence ID" value="NZ_BAAALP010000059.1"/>
</dbReference>
<keyword evidence="3" id="KW-1185">Reference proteome</keyword>
<proteinExistence type="predicted"/>